<sequence>MKTAVAHSWKSLASKILPPLPLSARESQRLLSLLNASFEQQLDREYSSESSSIEHYANHHLQSILTNPLFEAKPRMRASSSKKGHFSGRRLGQLQTLMERPMDAFKERVSQGTADLGTAKAFLNIQYRACLASPAAMPRAAMQSSGAAPTILQWLWSSGMEDTGEFLTDQEFVAHLVPFLIAEGRQPRILRWLHRFHNPEEKPFPSLRGLETCRIKGFLFARMIEAEAKIGDGLESAITLFIRSLDGLRSSGSTKRSLQNGAIRAAWMLTKSILRLPKAARPEPSTIQSFLEKMRTFDAAPLLSATLSIYISERRDPQPALTYLQNTSAKALVNRNAGQWSHIVLLGLRAAELFLRDGRQTEALWIMGFLQENFALELASPPDPTRKVRASGQPEMMSRREKDSLLLLDTLTAQ</sequence>
<proteinExistence type="predicted"/>
<name>A0A8H6CLJ0_9LECA</name>
<reference evidence="2 3" key="1">
    <citation type="journal article" date="2020" name="Genomics">
        <title>Complete, high-quality genomes from long-read metagenomic sequencing of two wolf lichen thalli reveals enigmatic genome architecture.</title>
        <authorList>
            <person name="McKenzie S.K."/>
            <person name="Walston R.F."/>
            <person name="Allen J.L."/>
        </authorList>
    </citation>
    <scope>NUCLEOTIDE SEQUENCE [LARGE SCALE GENOMIC DNA]</scope>
    <source>
        <strain evidence="2">WasteWater1</strain>
    </source>
</reference>
<gene>
    <name evidence="2" type="ORF">HO133_009872</name>
</gene>
<dbReference type="Proteomes" id="UP000593566">
    <property type="component" value="Unassembled WGS sequence"/>
</dbReference>
<dbReference type="GeneID" id="59338267"/>
<dbReference type="RefSeq" id="XP_037154579.1">
    <property type="nucleotide sequence ID" value="XM_037300731.1"/>
</dbReference>
<comment type="caution">
    <text evidence="2">The sequence shown here is derived from an EMBL/GenBank/DDBJ whole genome shotgun (WGS) entry which is preliminary data.</text>
</comment>
<organism evidence="2 3">
    <name type="scientific">Letharia lupina</name>
    <dbReference type="NCBI Taxonomy" id="560253"/>
    <lineage>
        <taxon>Eukaryota</taxon>
        <taxon>Fungi</taxon>
        <taxon>Dikarya</taxon>
        <taxon>Ascomycota</taxon>
        <taxon>Pezizomycotina</taxon>
        <taxon>Lecanoromycetes</taxon>
        <taxon>OSLEUM clade</taxon>
        <taxon>Lecanoromycetidae</taxon>
        <taxon>Lecanorales</taxon>
        <taxon>Lecanorineae</taxon>
        <taxon>Parmeliaceae</taxon>
        <taxon>Letharia</taxon>
    </lineage>
</organism>
<keyword evidence="3" id="KW-1185">Reference proteome</keyword>
<feature type="region of interest" description="Disordered" evidence="1">
    <location>
        <begin position="382"/>
        <end position="402"/>
    </location>
</feature>
<evidence type="ECO:0000256" key="1">
    <source>
        <dbReference type="SAM" id="MobiDB-lite"/>
    </source>
</evidence>
<evidence type="ECO:0000313" key="2">
    <source>
        <dbReference type="EMBL" id="KAF6225870.1"/>
    </source>
</evidence>
<accession>A0A8H6CLJ0</accession>
<dbReference type="AlphaFoldDB" id="A0A8H6CLJ0"/>
<protein>
    <submittedName>
        <fullName evidence="2">Uncharacterized protein</fullName>
    </submittedName>
</protein>
<dbReference type="EMBL" id="JACCJB010000007">
    <property type="protein sequence ID" value="KAF6225870.1"/>
    <property type="molecule type" value="Genomic_DNA"/>
</dbReference>
<evidence type="ECO:0000313" key="3">
    <source>
        <dbReference type="Proteomes" id="UP000593566"/>
    </source>
</evidence>